<proteinExistence type="predicted"/>
<dbReference type="Proteomes" id="UP001500840">
    <property type="component" value="Unassembled WGS sequence"/>
</dbReference>
<evidence type="ECO:0000313" key="1">
    <source>
        <dbReference type="EMBL" id="GAA4469353.1"/>
    </source>
</evidence>
<dbReference type="EMBL" id="BAABGA010000107">
    <property type="protein sequence ID" value="GAA4469353.1"/>
    <property type="molecule type" value="Genomic_DNA"/>
</dbReference>
<protein>
    <submittedName>
        <fullName evidence="1">Uncharacterized protein</fullName>
    </submittedName>
</protein>
<evidence type="ECO:0000313" key="2">
    <source>
        <dbReference type="Proteomes" id="UP001500840"/>
    </source>
</evidence>
<keyword evidence="2" id="KW-1185">Reference proteome</keyword>
<reference evidence="2" key="1">
    <citation type="journal article" date="2019" name="Int. J. Syst. Evol. Microbiol.">
        <title>The Global Catalogue of Microorganisms (GCM) 10K type strain sequencing project: providing services to taxonomists for standard genome sequencing and annotation.</title>
        <authorList>
            <consortium name="The Broad Institute Genomics Platform"/>
            <consortium name="The Broad Institute Genome Sequencing Center for Infectious Disease"/>
            <person name="Wu L."/>
            <person name="Ma J."/>
        </authorList>
    </citation>
    <scope>NUCLEOTIDE SEQUENCE [LARGE SCALE GENOMIC DNA]</scope>
    <source>
        <strain evidence="2">JCM 17759</strain>
    </source>
</reference>
<organism evidence="1 2">
    <name type="scientific">Novipirellula rosea</name>
    <dbReference type="NCBI Taxonomy" id="1031540"/>
    <lineage>
        <taxon>Bacteria</taxon>
        <taxon>Pseudomonadati</taxon>
        <taxon>Planctomycetota</taxon>
        <taxon>Planctomycetia</taxon>
        <taxon>Pirellulales</taxon>
        <taxon>Pirellulaceae</taxon>
        <taxon>Novipirellula</taxon>
    </lineage>
</organism>
<name>A0ABP8NMI3_9BACT</name>
<sequence>MGKRCGLRASGFVSAGTSLAASANRLICTLLGNGSEIAIRSFEASAGLEVVAGLEAGAGFEAVAGLATDVGLEAVDGADLGLTLP</sequence>
<gene>
    <name evidence="1" type="ORF">GCM10023156_61260</name>
</gene>
<accession>A0ABP8NMI3</accession>
<comment type="caution">
    <text evidence="1">The sequence shown here is derived from an EMBL/GenBank/DDBJ whole genome shotgun (WGS) entry which is preliminary data.</text>
</comment>